<proteinExistence type="inferred from homology"/>
<evidence type="ECO:0000313" key="5">
    <source>
        <dbReference type="Proteomes" id="UP001278500"/>
    </source>
</evidence>
<keyword evidence="5" id="KW-1185">Reference proteome</keyword>
<accession>A0AAE0MNM6</accession>
<organism evidence="4 5">
    <name type="scientific">Neurospora tetraspora</name>
    <dbReference type="NCBI Taxonomy" id="94610"/>
    <lineage>
        <taxon>Eukaryota</taxon>
        <taxon>Fungi</taxon>
        <taxon>Dikarya</taxon>
        <taxon>Ascomycota</taxon>
        <taxon>Pezizomycotina</taxon>
        <taxon>Sordariomycetes</taxon>
        <taxon>Sordariomycetidae</taxon>
        <taxon>Sordariales</taxon>
        <taxon>Sordariaceae</taxon>
        <taxon>Neurospora</taxon>
    </lineage>
</organism>
<feature type="domain" description="SYO1-like TPR repeats" evidence="3">
    <location>
        <begin position="445"/>
        <end position="687"/>
    </location>
</feature>
<dbReference type="AlphaFoldDB" id="A0AAE0MNM6"/>
<feature type="region of interest" description="Disordered" evidence="2">
    <location>
        <begin position="324"/>
        <end position="393"/>
    </location>
</feature>
<dbReference type="PANTHER" id="PTHR13347">
    <property type="entry name" value="HEAT REPEAT-CONTAINING PROTEIN 3"/>
    <property type="match status" value="1"/>
</dbReference>
<evidence type="ECO:0000259" key="3">
    <source>
        <dbReference type="Pfam" id="PF25567"/>
    </source>
</evidence>
<dbReference type="GO" id="GO:0051082">
    <property type="term" value="F:unfolded protein binding"/>
    <property type="evidence" value="ECO:0007669"/>
    <property type="project" value="TreeGrafter"/>
</dbReference>
<dbReference type="Pfam" id="PF25567">
    <property type="entry name" value="TPR_SYO1"/>
    <property type="match status" value="1"/>
</dbReference>
<reference evidence="4" key="1">
    <citation type="journal article" date="2023" name="Mol. Phylogenet. Evol.">
        <title>Genome-scale phylogeny and comparative genomics of the fungal order Sordariales.</title>
        <authorList>
            <person name="Hensen N."/>
            <person name="Bonometti L."/>
            <person name="Westerberg I."/>
            <person name="Brannstrom I.O."/>
            <person name="Guillou S."/>
            <person name="Cros-Aarteil S."/>
            <person name="Calhoun S."/>
            <person name="Haridas S."/>
            <person name="Kuo A."/>
            <person name="Mondo S."/>
            <person name="Pangilinan J."/>
            <person name="Riley R."/>
            <person name="LaButti K."/>
            <person name="Andreopoulos B."/>
            <person name="Lipzen A."/>
            <person name="Chen C."/>
            <person name="Yan M."/>
            <person name="Daum C."/>
            <person name="Ng V."/>
            <person name="Clum A."/>
            <person name="Steindorff A."/>
            <person name="Ohm R.A."/>
            <person name="Martin F."/>
            <person name="Silar P."/>
            <person name="Natvig D.O."/>
            <person name="Lalanne C."/>
            <person name="Gautier V."/>
            <person name="Ament-Velasquez S.L."/>
            <person name="Kruys A."/>
            <person name="Hutchinson M.I."/>
            <person name="Powell A.J."/>
            <person name="Barry K."/>
            <person name="Miller A.N."/>
            <person name="Grigoriev I.V."/>
            <person name="Debuchy R."/>
            <person name="Gladieux P."/>
            <person name="Hiltunen Thoren M."/>
            <person name="Johannesson H."/>
        </authorList>
    </citation>
    <scope>NUCLEOTIDE SEQUENCE</scope>
    <source>
        <strain evidence="4">CBS 560.94</strain>
    </source>
</reference>
<dbReference type="GO" id="GO:0006606">
    <property type="term" value="P:protein import into nucleus"/>
    <property type="evidence" value="ECO:0007669"/>
    <property type="project" value="TreeGrafter"/>
</dbReference>
<dbReference type="SUPFAM" id="SSF48371">
    <property type="entry name" value="ARM repeat"/>
    <property type="match status" value="1"/>
</dbReference>
<dbReference type="InterPro" id="IPR052616">
    <property type="entry name" value="SYO1-like"/>
</dbReference>
<name>A0AAE0MNM6_9PEZI</name>
<evidence type="ECO:0000256" key="2">
    <source>
        <dbReference type="SAM" id="MobiDB-lite"/>
    </source>
</evidence>
<feature type="compositionally biased region" description="Acidic residues" evidence="2">
    <location>
        <begin position="341"/>
        <end position="393"/>
    </location>
</feature>
<dbReference type="FunFam" id="1.25.10.10:FF:001067">
    <property type="entry name" value="WGS project CABT00000000 data, contig 2.21"/>
    <property type="match status" value="1"/>
</dbReference>
<dbReference type="GeneID" id="87860209"/>
<dbReference type="InterPro" id="IPR011989">
    <property type="entry name" value="ARM-like"/>
</dbReference>
<comment type="caution">
    <text evidence="4">The sequence shown here is derived from an EMBL/GenBank/DDBJ whole genome shotgun (WGS) entry which is preliminary data.</text>
</comment>
<feature type="region of interest" description="Disordered" evidence="2">
    <location>
        <begin position="1"/>
        <end position="27"/>
    </location>
</feature>
<dbReference type="EMBL" id="JAUEPP010000007">
    <property type="protein sequence ID" value="KAK3339243.1"/>
    <property type="molecule type" value="Genomic_DNA"/>
</dbReference>
<protein>
    <recommendedName>
        <fullName evidence="3">SYO1-like TPR repeats domain-containing protein</fullName>
    </recommendedName>
</protein>
<dbReference type="Proteomes" id="UP001278500">
    <property type="component" value="Unassembled WGS sequence"/>
</dbReference>
<dbReference type="InterPro" id="IPR057990">
    <property type="entry name" value="TPR_SYO1"/>
</dbReference>
<reference evidence="4" key="2">
    <citation type="submission" date="2023-06" db="EMBL/GenBank/DDBJ databases">
        <authorList>
            <consortium name="Lawrence Berkeley National Laboratory"/>
            <person name="Haridas S."/>
            <person name="Hensen N."/>
            <person name="Bonometti L."/>
            <person name="Westerberg I."/>
            <person name="Brannstrom I.O."/>
            <person name="Guillou S."/>
            <person name="Cros-Aarteil S."/>
            <person name="Calhoun S."/>
            <person name="Kuo A."/>
            <person name="Mondo S."/>
            <person name="Pangilinan J."/>
            <person name="Riley R."/>
            <person name="Labutti K."/>
            <person name="Andreopoulos B."/>
            <person name="Lipzen A."/>
            <person name="Chen C."/>
            <person name="Yanf M."/>
            <person name="Daum C."/>
            <person name="Ng V."/>
            <person name="Clum A."/>
            <person name="Steindorff A."/>
            <person name="Ohm R."/>
            <person name="Martin F."/>
            <person name="Silar P."/>
            <person name="Natvig D."/>
            <person name="Lalanne C."/>
            <person name="Gautier V."/>
            <person name="Ament-Velasquez S.L."/>
            <person name="Kruys A."/>
            <person name="Hutchinson M.I."/>
            <person name="Powell A.J."/>
            <person name="Barry K."/>
            <person name="Miller A.N."/>
            <person name="Grigoriev I.V."/>
            <person name="Debuchy R."/>
            <person name="Gladieux P."/>
            <person name="Thoren M.H."/>
            <person name="Johannesson H."/>
        </authorList>
    </citation>
    <scope>NUCLEOTIDE SEQUENCE</scope>
    <source>
        <strain evidence="4">CBS 560.94</strain>
    </source>
</reference>
<dbReference type="Gene3D" id="1.25.10.10">
    <property type="entry name" value="Leucine-rich Repeat Variant"/>
    <property type="match status" value="2"/>
</dbReference>
<dbReference type="CDD" id="cd13394">
    <property type="entry name" value="Syo1_like"/>
    <property type="match status" value="1"/>
</dbReference>
<sequence length="696" mass="76698">MGKSRKNRVRPNRADPIAKPVKPPSDPELAALRESRILPVVKDLQSPDIKSRTAAAGAIANIVQDTKCRKLLLREQIVPIVLTETLTDNSIDSRAAGWEILKVLVQEEESDFCVHLYRLDILTAIEHAAKALNETLASTEPPFAKLTKGQQRIVWDMSNSLLVLLNSLALARDEILEAIVANQNVVRFLFRIVATDAVPQETFEETLSCLMTLSEDNLPLGQAITDDQETRCYDKLLELVAAGGPRSVFACGVLHNVFASLQWLDHSPGKDGACDAMLVPSLSKALEQPPPSNKANGQADSWAQMMQVALEIVASIGTDLQTALEKGNRPQPGAAAKDEEWNGFEETEKDDDAMDVDEGSGDDKDEEEDEEEEEEEEEGDEEEGDSDDEEFDEADLEKVTGMDSEDDNEDDLDDLPTLRELINTAIPQLIRLTNIAADDDNSIAIQGHAISALNNIAWTISCIEFSDGENANIWKAWAPAGKRIWQRTISPILEADSADLQLATQVTSLAWAVARSLNGTTPLGKNDHRKFMSLYQVSRAQQQNAITPDVDDKNKEQQPQEDPFQGLGVKCIGILGALARDPAPVDINREVGFFLMTLLGSAGEPGAAPADIIQALNEVFDIYGDEEYTCDAEVFWKDGFLNHLEELQAKLKAVAKGINKRTFEELRIKADEALVNLGRFVQYKKKHAPKVKEAKE</sequence>
<evidence type="ECO:0000313" key="4">
    <source>
        <dbReference type="EMBL" id="KAK3339243.1"/>
    </source>
</evidence>
<dbReference type="PANTHER" id="PTHR13347:SF1">
    <property type="entry name" value="HEAT REPEAT-CONTAINING PROTEIN 3"/>
    <property type="match status" value="1"/>
</dbReference>
<dbReference type="GO" id="GO:0042273">
    <property type="term" value="P:ribosomal large subunit biogenesis"/>
    <property type="evidence" value="ECO:0007669"/>
    <property type="project" value="TreeGrafter"/>
</dbReference>
<evidence type="ECO:0000256" key="1">
    <source>
        <dbReference type="ARBA" id="ARBA00049983"/>
    </source>
</evidence>
<dbReference type="InterPro" id="IPR016024">
    <property type="entry name" value="ARM-type_fold"/>
</dbReference>
<gene>
    <name evidence="4" type="ORF">B0H65DRAFT_294470</name>
</gene>
<comment type="similarity">
    <text evidence="1">Belongs to the nuclear import and ribosome assembly adapter family.</text>
</comment>
<dbReference type="RefSeq" id="XP_062678603.1">
    <property type="nucleotide sequence ID" value="XM_062823055.1"/>
</dbReference>
<feature type="compositionally biased region" description="Basic residues" evidence="2">
    <location>
        <begin position="1"/>
        <end position="11"/>
    </location>
</feature>